<feature type="domain" description="NADP-dependent oxidoreductase" evidence="2">
    <location>
        <begin position="11"/>
        <end position="309"/>
    </location>
</feature>
<evidence type="ECO:0000313" key="4">
    <source>
        <dbReference type="Proteomes" id="UP000275385"/>
    </source>
</evidence>
<dbReference type="SUPFAM" id="SSF51430">
    <property type="entry name" value="NAD(P)-linked oxidoreductase"/>
    <property type="match status" value="1"/>
</dbReference>
<evidence type="ECO:0000256" key="1">
    <source>
        <dbReference type="ARBA" id="ARBA00023002"/>
    </source>
</evidence>
<proteinExistence type="predicted"/>
<dbReference type="InterPro" id="IPR023210">
    <property type="entry name" value="NADP_OxRdtase_dom"/>
</dbReference>
<dbReference type="GO" id="GO:0016491">
    <property type="term" value="F:oxidoreductase activity"/>
    <property type="evidence" value="ECO:0007669"/>
    <property type="project" value="UniProtKB-KW"/>
</dbReference>
<dbReference type="CDD" id="cd19077">
    <property type="entry name" value="AKR_AKR8A1-2"/>
    <property type="match status" value="1"/>
</dbReference>
<dbReference type="GO" id="GO:0005737">
    <property type="term" value="C:cytoplasm"/>
    <property type="evidence" value="ECO:0007669"/>
    <property type="project" value="TreeGrafter"/>
</dbReference>
<dbReference type="OrthoDB" id="37537at2759"/>
<accession>A0A420Y7D7</accession>
<keyword evidence="1" id="KW-0560">Oxidoreductase</keyword>
<reference evidence="3 4" key="1">
    <citation type="submission" date="2018-08" db="EMBL/GenBank/DDBJ databases">
        <title>Draft genome of the lignicolous fungus Coniochaeta pulveracea.</title>
        <authorList>
            <person name="Borstlap C.J."/>
            <person name="De Witt R.N."/>
            <person name="Botha A."/>
            <person name="Volschenk H."/>
        </authorList>
    </citation>
    <scope>NUCLEOTIDE SEQUENCE [LARGE SCALE GENOMIC DNA]</scope>
    <source>
        <strain evidence="3 4">CAB683</strain>
    </source>
</reference>
<dbReference type="EMBL" id="QVQW01000038">
    <property type="protein sequence ID" value="RKU43785.1"/>
    <property type="molecule type" value="Genomic_DNA"/>
</dbReference>
<dbReference type="InterPro" id="IPR036812">
    <property type="entry name" value="NAD(P)_OxRdtase_dom_sf"/>
</dbReference>
<comment type="caution">
    <text evidence="3">The sequence shown here is derived from an EMBL/GenBank/DDBJ whole genome shotgun (WGS) entry which is preliminary data.</text>
</comment>
<dbReference type="PANTHER" id="PTHR43625">
    <property type="entry name" value="AFLATOXIN B1 ALDEHYDE REDUCTASE"/>
    <property type="match status" value="1"/>
</dbReference>
<dbReference type="AlphaFoldDB" id="A0A420Y7D7"/>
<dbReference type="InterPro" id="IPR050791">
    <property type="entry name" value="Aldo-Keto_reductase"/>
</dbReference>
<sequence length="329" mass="35734">MPQINGQEVGPIGFGLMNLTWRPQPPPEEVAFAAIRTAIQNGATFLNGGEFYGTPEYNSLVLLNRYFTKYPEDASKVCLSIKGAVDVQTLKPDSSPEGLRRSLDNSIKLLGGVKKIDVFEAARRDPKVPLAEAFGILQKEYIETGKLGGIALSEVSAATIHEAVKIAKIVAVEVELSLWSTEPLTNGVAAACQQYGIPLVAYSPVGRGMLTGAIKSLDDIPAGDMRRHMPRFQPENFENNIKLVKQVEQIAKKKGVTPAQLAIAWVRWLSGRPGMPVIIPIPGATKPEQVEENCKDVTLTDEEAEEINDTLAKFEVVGTRYPDGAPVNT</sequence>
<gene>
    <name evidence="3" type="primary">PLR1_2</name>
    <name evidence="3" type="ORF">DL546_004916</name>
</gene>
<dbReference type="Gene3D" id="3.20.20.100">
    <property type="entry name" value="NADP-dependent oxidoreductase domain"/>
    <property type="match status" value="1"/>
</dbReference>
<dbReference type="Proteomes" id="UP000275385">
    <property type="component" value="Unassembled WGS sequence"/>
</dbReference>
<protein>
    <submittedName>
        <fullName evidence="3">Pyridoxine 4-dehydrogenase</fullName>
    </submittedName>
</protein>
<dbReference type="PANTHER" id="PTHR43625:SF78">
    <property type="entry name" value="PYRIDOXAL REDUCTASE-RELATED"/>
    <property type="match status" value="1"/>
</dbReference>
<keyword evidence="4" id="KW-1185">Reference proteome</keyword>
<organism evidence="3 4">
    <name type="scientific">Coniochaeta pulveracea</name>
    <dbReference type="NCBI Taxonomy" id="177199"/>
    <lineage>
        <taxon>Eukaryota</taxon>
        <taxon>Fungi</taxon>
        <taxon>Dikarya</taxon>
        <taxon>Ascomycota</taxon>
        <taxon>Pezizomycotina</taxon>
        <taxon>Sordariomycetes</taxon>
        <taxon>Sordariomycetidae</taxon>
        <taxon>Coniochaetales</taxon>
        <taxon>Coniochaetaceae</taxon>
        <taxon>Coniochaeta</taxon>
    </lineage>
</organism>
<evidence type="ECO:0000259" key="2">
    <source>
        <dbReference type="Pfam" id="PF00248"/>
    </source>
</evidence>
<dbReference type="Pfam" id="PF00248">
    <property type="entry name" value="Aldo_ket_red"/>
    <property type="match status" value="1"/>
</dbReference>
<evidence type="ECO:0000313" key="3">
    <source>
        <dbReference type="EMBL" id="RKU43785.1"/>
    </source>
</evidence>
<dbReference type="STRING" id="177199.A0A420Y7D7"/>
<name>A0A420Y7D7_9PEZI</name>